<feature type="signal peptide" evidence="1">
    <location>
        <begin position="1"/>
        <end position="30"/>
    </location>
</feature>
<proteinExistence type="predicted"/>
<dbReference type="OrthoDB" id="2677885at2"/>
<gene>
    <name evidence="2" type="ordered locus">Sfla_3731</name>
</gene>
<evidence type="ECO:0000313" key="2">
    <source>
        <dbReference type="EMBL" id="ADW05149.1"/>
    </source>
</evidence>
<dbReference type="EMBL" id="CP002475">
    <property type="protein sequence ID" value="ADW05149.1"/>
    <property type="molecule type" value="Genomic_DNA"/>
</dbReference>
<evidence type="ECO:0008006" key="4">
    <source>
        <dbReference type="Google" id="ProtNLM"/>
    </source>
</evidence>
<dbReference type="Proteomes" id="UP000002066">
    <property type="component" value="Chromosome"/>
</dbReference>
<sequence>MAFSRARVIAALSVPVTAATLLVAAPSASAAAGASCDASAGTGCLRLYYNSNRQGSSTYFYGSNVSNFASYTFLTSGAGKGVTVKNNAASAINDANSSTTIFYNSNYGGACDTLTFYAIADQLRNTYNNNASFKFDTSGSSCYKF</sequence>
<evidence type="ECO:0000256" key="1">
    <source>
        <dbReference type="SAM" id="SignalP"/>
    </source>
</evidence>
<name>A0A8D3WHW3_STRFA</name>
<dbReference type="AlphaFoldDB" id="A0A8D3WHW3"/>
<feature type="chain" id="PRO_5034736037" description="Peptidase inhibitor family I36" evidence="1">
    <location>
        <begin position="31"/>
        <end position="145"/>
    </location>
</feature>
<evidence type="ECO:0000313" key="3">
    <source>
        <dbReference type="Proteomes" id="UP000002066"/>
    </source>
</evidence>
<accession>A0A8D3WHW3</accession>
<keyword evidence="1" id="KW-0732">Signal</keyword>
<dbReference type="KEGG" id="sfa:Sfla_3731"/>
<reference evidence="2 3" key="1">
    <citation type="submission" date="2011-01" db="EMBL/GenBank/DDBJ databases">
        <title>Complete sequence of chromosome of Streptomyces flavogriseus ATCC 33331.</title>
        <authorList>
            <consortium name="US DOE Joint Genome Institute"/>
            <person name="Lucas S."/>
            <person name="Copeland A."/>
            <person name="Lapidus A."/>
            <person name="Cheng J.-F."/>
            <person name="Goodwin L."/>
            <person name="Pitluck S."/>
            <person name="Davenport K."/>
            <person name="Detter J.C."/>
            <person name="Han C."/>
            <person name="Tapia R."/>
            <person name="Land M."/>
            <person name="Hauser L."/>
            <person name="Kyrpides N."/>
            <person name="Ivanova N."/>
            <person name="Ovchinnikova G."/>
            <person name="Pagani I."/>
            <person name="Brumm P."/>
            <person name="Mead D."/>
            <person name="Woyke T."/>
        </authorList>
    </citation>
    <scope>NUCLEOTIDE SEQUENCE [LARGE SCALE GENOMIC DNA]</scope>
    <source>
        <strain evidence="3">ATCC 33331 / IAF-45CD</strain>
    </source>
</reference>
<protein>
    <recommendedName>
        <fullName evidence="4">Peptidase inhibitor family I36</fullName>
    </recommendedName>
</protein>
<organism evidence="2 3">
    <name type="scientific">Streptomyces pratensis (strain ATCC 33331 / IAF-45CD)</name>
    <dbReference type="NCBI Taxonomy" id="591167"/>
    <lineage>
        <taxon>Bacteria</taxon>
        <taxon>Bacillati</taxon>
        <taxon>Actinomycetota</taxon>
        <taxon>Actinomycetes</taxon>
        <taxon>Kitasatosporales</taxon>
        <taxon>Streptomycetaceae</taxon>
        <taxon>Streptomyces</taxon>
    </lineage>
</organism>
<dbReference type="Pfam" id="PF03995">
    <property type="entry name" value="Inhibitor_I36"/>
    <property type="match status" value="1"/>
</dbReference>